<dbReference type="AlphaFoldDB" id="A0A6J6IPK4"/>
<proteinExistence type="predicted"/>
<dbReference type="SMART" id="SM00448">
    <property type="entry name" value="REC"/>
    <property type="match status" value="1"/>
</dbReference>
<dbReference type="GO" id="GO:0006352">
    <property type="term" value="P:DNA-templated transcription initiation"/>
    <property type="evidence" value="ECO:0007669"/>
    <property type="project" value="InterPro"/>
</dbReference>
<gene>
    <name evidence="3" type="ORF">UFOPK1951_00604</name>
</gene>
<dbReference type="GO" id="GO:0016987">
    <property type="term" value="F:sigma factor activity"/>
    <property type="evidence" value="ECO:0007669"/>
    <property type="project" value="InterPro"/>
</dbReference>
<sequence>MSTLNLMSTKVSAVLLEDHPLFREGLRSFVTQKFPHISFAYCGADFIEAKKIVETERVNLAILDLHLGDNRTPSEIVSLFSTRHMRVLVISALNNFESVKSAFSMGANGFVSKDSPIEEIGKAIKAVLEGNEWISPTLSSALTYSKSPIEQLSAQEKRAVILYASGLKLDVVARRMGVAASTAKQYIDRAKMKFKNAGTIVRTKTEMYKYLRDQGAIE</sequence>
<accession>A0A6J6IPK4</accession>
<protein>
    <submittedName>
        <fullName evidence="3">Unannotated protein</fullName>
    </submittedName>
</protein>
<evidence type="ECO:0000259" key="2">
    <source>
        <dbReference type="PROSITE" id="PS50110"/>
    </source>
</evidence>
<dbReference type="PROSITE" id="PS50110">
    <property type="entry name" value="RESPONSE_REGULATORY"/>
    <property type="match status" value="1"/>
</dbReference>
<dbReference type="PANTHER" id="PTHR45566">
    <property type="entry name" value="HTH-TYPE TRANSCRIPTIONAL REGULATOR YHJB-RELATED"/>
    <property type="match status" value="1"/>
</dbReference>
<dbReference type="InterPro" id="IPR051015">
    <property type="entry name" value="EvgA-like"/>
</dbReference>
<dbReference type="InterPro" id="IPR011006">
    <property type="entry name" value="CheY-like_superfamily"/>
</dbReference>
<dbReference type="GO" id="GO:0003677">
    <property type="term" value="F:DNA binding"/>
    <property type="evidence" value="ECO:0007669"/>
    <property type="project" value="UniProtKB-KW"/>
</dbReference>
<dbReference type="InterPro" id="IPR058245">
    <property type="entry name" value="NreC/VraR/RcsB-like_REC"/>
</dbReference>
<dbReference type="SUPFAM" id="SSF46894">
    <property type="entry name" value="C-terminal effector domain of the bipartite response regulators"/>
    <property type="match status" value="1"/>
</dbReference>
<organism evidence="3">
    <name type="scientific">freshwater metagenome</name>
    <dbReference type="NCBI Taxonomy" id="449393"/>
    <lineage>
        <taxon>unclassified sequences</taxon>
        <taxon>metagenomes</taxon>
        <taxon>ecological metagenomes</taxon>
    </lineage>
</organism>
<dbReference type="PANTHER" id="PTHR45566:SF1">
    <property type="entry name" value="HTH-TYPE TRANSCRIPTIONAL REGULATOR YHJB-RELATED"/>
    <property type="match status" value="1"/>
</dbReference>
<evidence type="ECO:0000313" key="3">
    <source>
        <dbReference type="EMBL" id="CAB4626189.1"/>
    </source>
</evidence>
<reference evidence="3" key="1">
    <citation type="submission" date="2020-05" db="EMBL/GenBank/DDBJ databases">
        <authorList>
            <person name="Chiriac C."/>
            <person name="Salcher M."/>
            <person name="Ghai R."/>
            <person name="Kavagutti S V."/>
        </authorList>
    </citation>
    <scope>NUCLEOTIDE SEQUENCE</scope>
</reference>
<dbReference type="Pfam" id="PF00072">
    <property type="entry name" value="Response_reg"/>
    <property type="match status" value="1"/>
</dbReference>
<dbReference type="EMBL" id="CAEZVH010000059">
    <property type="protein sequence ID" value="CAB4626189.1"/>
    <property type="molecule type" value="Genomic_DNA"/>
</dbReference>
<evidence type="ECO:0000256" key="1">
    <source>
        <dbReference type="ARBA" id="ARBA00023125"/>
    </source>
</evidence>
<dbReference type="SUPFAM" id="SSF52172">
    <property type="entry name" value="CheY-like"/>
    <property type="match status" value="1"/>
</dbReference>
<dbReference type="Pfam" id="PF08281">
    <property type="entry name" value="Sigma70_r4_2"/>
    <property type="match status" value="1"/>
</dbReference>
<keyword evidence="1" id="KW-0238">DNA-binding</keyword>
<feature type="domain" description="Response regulatory" evidence="2">
    <location>
        <begin position="12"/>
        <end position="128"/>
    </location>
</feature>
<dbReference type="InterPro" id="IPR013249">
    <property type="entry name" value="RNA_pol_sigma70_r4_t2"/>
</dbReference>
<dbReference type="GO" id="GO:0000160">
    <property type="term" value="P:phosphorelay signal transduction system"/>
    <property type="evidence" value="ECO:0007669"/>
    <property type="project" value="InterPro"/>
</dbReference>
<name>A0A6J6IPK4_9ZZZZ</name>
<dbReference type="CDD" id="cd17535">
    <property type="entry name" value="REC_NarL-like"/>
    <property type="match status" value="1"/>
</dbReference>
<dbReference type="Gene3D" id="3.40.50.2300">
    <property type="match status" value="1"/>
</dbReference>
<dbReference type="InterPro" id="IPR001789">
    <property type="entry name" value="Sig_transdc_resp-reg_receiver"/>
</dbReference>
<dbReference type="InterPro" id="IPR016032">
    <property type="entry name" value="Sig_transdc_resp-reg_C-effctor"/>
</dbReference>